<comment type="caution">
    <text evidence="1">The sequence shown here is derived from an EMBL/GenBank/DDBJ whole genome shotgun (WGS) entry which is preliminary data.</text>
</comment>
<dbReference type="RefSeq" id="WP_209665992.1">
    <property type="nucleotide sequence ID" value="NZ_JAGGMS010000001.1"/>
</dbReference>
<keyword evidence="2" id="KW-1185">Reference proteome</keyword>
<accession>A0ABS4PV54</accession>
<sequence length="672" mass="74152">MHPDSFDPREWTFLTPLVDPTFVAGTPTPKDLRYLRKDDPGWFPLFSAYVQHHHGDLIHHLGEVDQFERRHKEKYFDDVEGFGMLGRVAKTFSAQNLNDSLNPYAEAKKKFDEESARYEASVAALGVVFPAFVTKVDRLRELMAQRGGAFNVMTGAGNSAELIGRYWEVYGILGRVKPQLEPLRAGFRLLHGLTGIERTSVASQFKDFRAKFDAAEQTVAGVDVLAPRLWQAIDRLSKEVAGGGFPAEATTAEVGEAVRAQQQLLAEIGNAYRLAAEACATWAVANAEDLAAKKIQLDNPVLGSVYRVVNGLLKVGVGVSRIIDLDTQVLSTPLSVLQVAIETAPNFANQVKTWNRPDVALDRLGDAAAFGLAGNAGETVEGVIKYPRLGEPVVGAGMDAASDVLAAAATAAEYAPVVGGAFTVARGVQDLMSIDLHEIKTIEEQEQLKYARELVTTCLGSWNRLGVLDFDEGVVYRGLTDFGVWITVTDRQGRKLDGRVDSTGQFFADAGHDLTVDLARQAASHDTDRGNRRQAVDAKPRWANLTFTEHVQEGSLNVYKFTGPIEFEDRGEHNGDGEVRVYYSPAEFRYLYWEADDLPTRALWTELAQYQDRGLVEEQGGRFTIRLDSPEYRQLSEQDGDGALRLGDRVATWNTWHDQGLIVLAGPYVHHL</sequence>
<organism evidence="1 2">
    <name type="scientific">Amycolatopsis magusensis</name>
    <dbReference type="NCBI Taxonomy" id="882444"/>
    <lineage>
        <taxon>Bacteria</taxon>
        <taxon>Bacillati</taxon>
        <taxon>Actinomycetota</taxon>
        <taxon>Actinomycetes</taxon>
        <taxon>Pseudonocardiales</taxon>
        <taxon>Pseudonocardiaceae</taxon>
        <taxon>Amycolatopsis</taxon>
    </lineage>
</organism>
<reference evidence="1 2" key="1">
    <citation type="submission" date="2021-03" db="EMBL/GenBank/DDBJ databases">
        <title>Sequencing the genomes of 1000 actinobacteria strains.</title>
        <authorList>
            <person name="Klenk H.-P."/>
        </authorList>
    </citation>
    <scope>NUCLEOTIDE SEQUENCE [LARGE SCALE GENOMIC DNA]</scope>
    <source>
        <strain evidence="1 2">DSM 45510</strain>
    </source>
</reference>
<protein>
    <submittedName>
        <fullName evidence="1">Uncharacterized protein</fullName>
    </submittedName>
</protein>
<dbReference type="EMBL" id="JAGGMS010000001">
    <property type="protein sequence ID" value="MBP2182723.1"/>
    <property type="molecule type" value="Genomic_DNA"/>
</dbReference>
<gene>
    <name evidence="1" type="ORF">JOM49_004249</name>
</gene>
<name>A0ABS4PV54_9PSEU</name>
<evidence type="ECO:0000313" key="1">
    <source>
        <dbReference type="EMBL" id="MBP2182723.1"/>
    </source>
</evidence>
<dbReference type="Proteomes" id="UP000741013">
    <property type="component" value="Unassembled WGS sequence"/>
</dbReference>
<evidence type="ECO:0000313" key="2">
    <source>
        <dbReference type="Proteomes" id="UP000741013"/>
    </source>
</evidence>
<proteinExistence type="predicted"/>